<evidence type="ECO:0000256" key="1">
    <source>
        <dbReference type="ARBA" id="ARBA00023002"/>
    </source>
</evidence>
<evidence type="ECO:0000256" key="2">
    <source>
        <dbReference type="ARBA" id="ARBA00023033"/>
    </source>
</evidence>
<dbReference type="InterPro" id="IPR011251">
    <property type="entry name" value="Luciferase-like_dom"/>
</dbReference>
<protein>
    <submittedName>
        <fullName evidence="4">Alkanesulfonate monooxygenase SsuD/methylene tetrahydromethanopterin reductase-like flavin-dependent oxidoreductase (Luciferase family)</fullName>
    </submittedName>
</protein>
<gene>
    <name evidence="4" type="ORF">DFJ67_4362</name>
</gene>
<dbReference type="GO" id="GO:0016705">
    <property type="term" value="F:oxidoreductase activity, acting on paired donors, with incorporation or reduction of molecular oxygen"/>
    <property type="evidence" value="ECO:0007669"/>
    <property type="project" value="InterPro"/>
</dbReference>
<dbReference type="OrthoDB" id="3209103at2"/>
<comment type="caution">
    <text evidence="4">The sequence shown here is derived from an EMBL/GenBank/DDBJ whole genome shotgun (WGS) entry which is preliminary data.</text>
</comment>
<dbReference type="InterPro" id="IPR050766">
    <property type="entry name" value="Bact_Lucif_Oxidored"/>
</dbReference>
<keyword evidence="1" id="KW-0560">Oxidoreductase</keyword>
<name>A0A3D9ZM31_9ACTN</name>
<evidence type="ECO:0000313" key="5">
    <source>
        <dbReference type="Proteomes" id="UP000256913"/>
    </source>
</evidence>
<dbReference type="EMBL" id="QUMQ01000001">
    <property type="protein sequence ID" value="REF98345.1"/>
    <property type="molecule type" value="Genomic_DNA"/>
</dbReference>
<dbReference type="GO" id="GO:0005829">
    <property type="term" value="C:cytosol"/>
    <property type="evidence" value="ECO:0007669"/>
    <property type="project" value="TreeGrafter"/>
</dbReference>
<evidence type="ECO:0000313" key="4">
    <source>
        <dbReference type="EMBL" id="REF98345.1"/>
    </source>
</evidence>
<dbReference type="Gene3D" id="3.20.20.30">
    <property type="entry name" value="Luciferase-like domain"/>
    <property type="match status" value="1"/>
</dbReference>
<proteinExistence type="predicted"/>
<dbReference type="AlphaFoldDB" id="A0A3D9ZM31"/>
<accession>A0A3D9ZM31</accession>
<reference evidence="4 5" key="1">
    <citation type="submission" date="2018-08" db="EMBL/GenBank/DDBJ databases">
        <title>Sequencing the genomes of 1000 actinobacteria strains.</title>
        <authorList>
            <person name="Klenk H.-P."/>
        </authorList>
    </citation>
    <scope>NUCLEOTIDE SEQUENCE [LARGE SCALE GENOMIC DNA]</scope>
    <source>
        <strain evidence="4 5">DSM 44099</strain>
    </source>
</reference>
<dbReference type="GO" id="GO:0004497">
    <property type="term" value="F:monooxygenase activity"/>
    <property type="evidence" value="ECO:0007669"/>
    <property type="project" value="UniProtKB-KW"/>
</dbReference>
<feature type="domain" description="Luciferase-like" evidence="3">
    <location>
        <begin position="25"/>
        <end position="240"/>
    </location>
</feature>
<dbReference type="InterPro" id="IPR036661">
    <property type="entry name" value="Luciferase-like_sf"/>
</dbReference>
<organism evidence="4 5">
    <name type="scientific">Asanoa ferruginea</name>
    <dbReference type="NCBI Taxonomy" id="53367"/>
    <lineage>
        <taxon>Bacteria</taxon>
        <taxon>Bacillati</taxon>
        <taxon>Actinomycetota</taxon>
        <taxon>Actinomycetes</taxon>
        <taxon>Micromonosporales</taxon>
        <taxon>Micromonosporaceae</taxon>
        <taxon>Asanoa</taxon>
    </lineage>
</organism>
<dbReference type="PANTHER" id="PTHR30137:SF8">
    <property type="entry name" value="BLR5498 PROTEIN"/>
    <property type="match status" value="1"/>
</dbReference>
<evidence type="ECO:0000259" key="3">
    <source>
        <dbReference type="Pfam" id="PF00296"/>
    </source>
</evidence>
<dbReference type="Proteomes" id="UP000256913">
    <property type="component" value="Unassembled WGS sequence"/>
</dbReference>
<dbReference type="Pfam" id="PF00296">
    <property type="entry name" value="Bac_luciferase"/>
    <property type="match status" value="1"/>
</dbReference>
<dbReference type="PANTHER" id="PTHR30137">
    <property type="entry name" value="LUCIFERASE-LIKE MONOOXYGENASE"/>
    <property type="match status" value="1"/>
</dbReference>
<dbReference type="RefSeq" id="WP_116069644.1">
    <property type="nucleotide sequence ID" value="NZ_BONB01000083.1"/>
</dbReference>
<dbReference type="SUPFAM" id="SSF51679">
    <property type="entry name" value="Bacterial luciferase-like"/>
    <property type="match status" value="1"/>
</dbReference>
<keyword evidence="5" id="KW-1185">Reference proteome</keyword>
<sequence>MTTTPSFGLFTDLRNPEPWKQPWPAFLRESVELIERAERLGAGAVWVTEHHLFPDGHLSQPLAWLSALAARTSTIRLGTGILVAPLRHPRHVAEQAALVDALSGGRLELGLGPGYAAPEFAAFGADVETRFAETEAALRAIRELWRSGRIGPEPVQVDPPLWLGYQGPRNARRAGRLGAGLLTLNRGSLEPYLGGLAEGGFPATDARMGGTVDLVVARDPERAWDRIKPHYQHQLDTYARAHGGAAGADVVVGSRLASERSPTVSVRLSVVDVDEAVAIVAHRIAGLPVRHVYTWARIAGMPLDMVDEHVELWLTEVAPRVRKLLGDAR</sequence>
<keyword evidence="2 4" id="KW-0503">Monooxygenase</keyword>